<dbReference type="AlphaFoldDB" id="A0AAX2IRP6"/>
<evidence type="ECO:0000313" key="2">
    <source>
        <dbReference type="Proteomes" id="UP000249566"/>
    </source>
</evidence>
<name>A0AAX2IRP6_LEGPN</name>
<protein>
    <submittedName>
        <fullName evidence="1">Uncharacterized protein</fullName>
    </submittedName>
</protein>
<organism evidence="1 2">
    <name type="scientific">Legionella pneumophila subsp. pascullei</name>
    <dbReference type="NCBI Taxonomy" id="91890"/>
    <lineage>
        <taxon>Bacteria</taxon>
        <taxon>Pseudomonadati</taxon>
        <taxon>Pseudomonadota</taxon>
        <taxon>Gammaproteobacteria</taxon>
        <taxon>Legionellales</taxon>
        <taxon>Legionellaceae</taxon>
        <taxon>Legionella</taxon>
    </lineage>
</organism>
<dbReference type="EMBL" id="LS483412">
    <property type="protein sequence ID" value="SQG89035.1"/>
    <property type="molecule type" value="Genomic_DNA"/>
</dbReference>
<dbReference type="Proteomes" id="UP000249566">
    <property type="component" value="Chromosome 1"/>
</dbReference>
<reference evidence="1 2" key="1">
    <citation type="submission" date="2018-06" db="EMBL/GenBank/DDBJ databases">
        <authorList>
            <consortium name="Pathogen Informatics"/>
            <person name="Doyle S."/>
        </authorList>
    </citation>
    <scope>NUCLEOTIDE SEQUENCE [LARGE SCALE GENOMIC DNA]</scope>
    <source>
        <strain evidence="1 2">NCTC12272</strain>
    </source>
</reference>
<evidence type="ECO:0000313" key="1">
    <source>
        <dbReference type="EMBL" id="SQG89035.1"/>
    </source>
</evidence>
<gene>
    <name evidence="1" type="ORF">NCTC12272_00201</name>
</gene>
<accession>A0AAX2IRP6</accession>
<sequence>MKLKAQYPHRKNNIESDDTVAHYLGETSRPCQLVHGS</sequence>
<proteinExistence type="predicted"/>